<dbReference type="CDD" id="cd06267">
    <property type="entry name" value="PBP1_LacI_sugar_binding-like"/>
    <property type="match status" value="1"/>
</dbReference>
<dbReference type="InterPro" id="IPR000843">
    <property type="entry name" value="HTH_LacI"/>
</dbReference>
<dbReference type="Gene3D" id="1.10.260.40">
    <property type="entry name" value="lambda repressor-like DNA-binding domains"/>
    <property type="match status" value="1"/>
</dbReference>
<organism evidence="5 6">
    <name type="scientific">Candidatus Brachybacterium merdavium</name>
    <dbReference type="NCBI Taxonomy" id="2838513"/>
    <lineage>
        <taxon>Bacteria</taxon>
        <taxon>Bacillati</taxon>
        <taxon>Actinomycetota</taxon>
        <taxon>Actinomycetes</taxon>
        <taxon>Micrococcales</taxon>
        <taxon>Dermabacteraceae</taxon>
        <taxon>Brachybacterium</taxon>
    </lineage>
</organism>
<evidence type="ECO:0000256" key="3">
    <source>
        <dbReference type="ARBA" id="ARBA00023163"/>
    </source>
</evidence>
<dbReference type="GO" id="GO:0003700">
    <property type="term" value="F:DNA-binding transcription factor activity"/>
    <property type="evidence" value="ECO:0007669"/>
    <property type="project" value="TreeGrafter"/>
</dbReference>
<dbReference type="PANTHER" id="PTHR30146:SF138">
    <property type="entry name" value="TRANSCRIPTIONAL REGULATORY PROTEIN"/>
    <property type="match status" value="1"/>
</dbReference>
<dbReference type="InterPro" id="IPR010982">
    <property type="entry name" value="Lambda_DNA-bd_dom_sf"/>
</dbReference>
<evidence type="ECO:0000313" key="6">
    <source>
        <dbReference type="Proteomes" id="UP000823823"/>
    </source>
</evidence>
<dbReference type="GO" id="GO:0000976">
    <property type="term" value="F:transcription cis-regulatory region binding"/>
    <property type="evidence" value="ECO:0007669"/>
    <property type="project" value="TreeGrafter"/>
</dbReference>
<dbReference type="InterPro" id="IPR046335">
    <property type="entry name" value="LacI/GalR-like_sensor"/>
</dbReference>
<dbReference type="Proteomes" id="UP000823823">
    <property type="component" value="Unassembled WGS sequence"/>
</dbReference>
<evidence type="ECO:0000259" key="4">
    <source>
        <dbReference type="PROSITE" id="PS50932"/>
    </source>
</evidence>
<accession>A0A9D2LCY2</accession>
<dbReference type="PANTHER" id="PTHR30146">
    <property type="entry name" value="LACI-RELATED TRANSCRIPTIONAL REPRESSOR"/>
    <property type="match status" value="1"/>
</dbReference>
<gene>
    <name evidence="5" type="ORF">H9786_06605</name>
</gene>
<name>A0A9D2LCY2_9MICO</name>
<dbReference type="Pfam" id="PF13377">
    <property type="entry name" value="Peripla_BP_3"/>
    <property type="match status" value="1"/>
</dbReference>
<feature type="domain" description="HTH lacI-type" evidence="4">
    <location>
        <begin position="4"/>
        <end position="58"/>
    </location>
</feature>
<keyword evidence="2" id="KW-0238">DNA-binding</keyword>
<dbReference type="SUPFAM" id="SSF53822">
    <property type="entry name" value="Periplasmic binding protein-like I"/>
    <property type="match status" value="1"/>
</dbReference>
<dbReference type="Pfam" id="PF00356">
    <property type="entry name" value="LacI"/>
    <property type="match status" value="1"/>
</dbReference>
<dbReference type="CDD" id="cd01392">
    <property type="entry name" value="HTH_LacI"/>
    <property type="match status" value="1"/>
</dbReference>
<evidence type="ECO:0000256" key="2">
    <source>
        <dbReference type="ARBA" id="ARBA00023125"/>
    </source>
</evidence>
<evidence type="ECO:0000313" key="5">
    <source>
        <dbReference type="EMBL" id="HJB10188.1"/>
    </source>
</evidence>
<keyword evidence="1" id="KW-0805">Transcription regulation</keyword>
<dbReference type="SMART" id="SM00354">
    <property type="entry name" value="HTH_LACI"/>
    <property type="match status" value="1"/>
</dbReference>
<keyword evidence="3" id="KW-0804">Transcription</keyword>
<dbReference type="Gene3D" id="3.40.50.2300">
    <property type="match status" value="2"/>
</dbReference>
<dbReference type="AlphaFoldDB" id="A0A9D2LCY2"/>
<sequence length="327" mass="34731">MRRATIYSIASTVGVSPSTVSRAFSRPEMVKSELREKILTTARELGYAPNRAARGLATGRTGVIGMLVPDVANPFFPPLIRAVQDAARQKDAELLLIDSELSVNAEQDLVDRIRPQVDGLIIASPRLPSKQLHEVLRGMPAVIVNRSVRGLPGVVCDNTPALQEIADHLHELGHRRIALLRGPRAAWAARHRAKAVRTWAEGKDVELVELGPIEAQFADGRAAAQQVAESGATAVFAFDDLMAAGVIAGLSELGVRVPADRSIVGCDDVLLAQTMTPGLTTVAAPFTELGRASVEMLSEILAGRDSRTVTLPGTVTLRGTVGPVAAS</sequence>
<reference evidence="5" key="1">
    <citation type="journal article" date="2021" name="PeerJ">
        <title>Extensive microbial diversity within the chicken gut microbiome revealed by metagenomics and culture.</title>
        <authorList>
            <person name="Gilroy R."/>
            <person name="Ravi A."/>
            <person name="Getino M."/>
            <person name="Pursley I."/>
            <person name="Horton D.L."/>
            <person name="Alikhan N.F."/>
            <person name="Baker D."/>
            <person name="Gharbi K."/>
            <person name="Hall N."/>
            <person name="Watson M."/>
            <person name="Adriaenssens E.M."/>
            <person name="Foster-Nyarko E."/>
            <person name="Jarju S."/>
            <person name="Secka A."/>
            <person name="Antonio M."/>
            <person name="Oren A."/>
            <person name="Chaudhuri R.R."/>
            <person name="La Ragione R."/>
            <person name="Hildebrand F."/>
            <person name="Pallen M.J."/>
        </authorList>
    </citation>
    <scope>NUCLEOTIDE SEQUENCE</scope>
    <source>
        <strain evidence="5">ChiHjej13B12-24818</strain>
    </source>
</reference>
<protein>
    <submittedName>
        <fullName evidence="5">LacI family transcriptional regulator</fullName>
    </submittedName>
</protein>
<dbReference type="EMBL" id="DWZH01000045">
    <property type="protein sequence ID" value="HJB10188.1"/>
    <property type="molecule type" value="Genomic_DNA"/>
</dbReference>
<dbReference type="InterPro" id="IPR028082">
    <property type="entry name" value="Peripla_BP_I"/>
</dbReference>
<reference evidence="5" key="2">
    <citation type="submission" date="2021-04" db="EMBL/GenBank/DDBJ databases">
        <authorList>
            <person name="Gilroy R."/>
        </authorList>
    </citation>
    <scope>NUCLEOTIDE SEQUENCE</scope>
    <source>
        <strain evidence="5">ChiHjej13B12-24818</strain>
    </source>
</reference>
<dbReference type="SUPFAM" id="SSF47413">
    <property type="entry name" value="lambda repressor-like DNA-binding domains"/>
    <property type="match status" value="1"/>
</dbReference>
<evidence type="ECO:0000256" key="1">
    <source>
        <dbReference type="ARBA" id="ARBA00023015"/>
    </source>
</evidence>
<comment type="caution">
    <text evidence="5">The sequence shown here is derived from an EMBL/GenBank/DDBJ whole genome shotgun (WGS) entry which is preliminary data.</text>
</comment>
<proteinExistence type="predicted"/>
<dbReference type="PROSITE" id="PS50932">
    <property type="entry name" value="HTH_LACI_2"/>
    <property type="match status" value="1"/>
</dbReference>